<protein>
    <submittedName>
        <fullName evidence="4">Glycoside hydrolase family protein</fullName>
    </submittedName>
</protein>
<evidence type="ECO:0000313" key="5">
    <source>
        <dbReference type="Proteomes" id="UP001596106"/>
    </source>
</evidence>
<dbReference type="PROSITE" id="PS51257">
    <property type="entry name" value="PROKAR_LIPOPROTEIN"/>
    <property type="match status" value="1"/>
</dbReference>
<keyword evidence="2" id="KW-0119">Carbohydrate metabolism</keyword>
<sequence length="366" mass="40648">MIKRINTFTIFCLAAAGIFSCAVGQKPETNTPVSADLDFTQLIQPVPTRAVLKDSLYYTWCGTMVADSKGTYHLFYSRFKRELGFSAWVTHSEVAHAVADNPLGPYTFKDVTLPPRGREYWDGLCTHNPTVHEFDGKYYLYYMGNTGDGKVTPKGLNFVHRNNQRIGVAVADSPDGPWKRFDSPLIDVSPDSTADDALVVNNPSITRKPDGGFLMVYKAVGKKKPAPFGGPVVHKVAISDSPLGPFRKQPGTVFEAKGSDFPAEDPFIWYQSGRYWAIVKDMHGAFTRAGQSLALFQSADGLDWQLAKHPLVSKLEIKWADGRVEKVAHLERPQLWLKDGKPQVLFLASDVDPSQSFNVHIPLKTN</sequence>
<dbReference type="Proteomes" id="UP001596106">
    <property type="component" value="Unassembled WGS sequence"/>
</dbReference>
<reference evidence="5" key="1">
    <citation type="journal article" date="2019" name="Int. J. Syst. Evol. Microbiol.">
        <title>The Global Catalogue of Microorganisms (GCM) 10K type strain sequencing project: providing services to taxonomists for standard genome sequencing and annotation.</title>
        <authorList>
            <consortium name="The Broad Institute Genomics Platform"/>
            <consortium name="The Broad Institute Genome Sequencing Center for Infectious Disease"/>
            <person name="Wu L."/>
            <person name="Ma J."/>
        </authorList>
    </citation>
    <scope>NUCLEOTIDE SEQUENCE [LARGE SCALE GENOMIC DNA]</scope>
    <source>
        <strain evidence="5">CCUG 55250</strain>
    </source>
</reference>
<keyword evidence="5" id="KW-1185">Reference proteome</keyword>
<evidence type="ECO:0000256" key="1">
    <source>
        <dbReference type="ARBA" id="ARBA00022651"/>
    </source>
</evidence>
<dbReference type="InterPro" id="IPR023296">
    <property type="entry name" value="Glyco_hydro_beta-prop_sf"/>
</dbReference>
<dbReference type="CDD" id="cd08994">
    <property type="entry name" value="GH43_62_32_68_117_130-like"/>
    <property type="match status" value="1"/>
</dbReference>
<evidence type="ECO:0000313" key="4">
    <source>
        <dbReference type="EMBL" id="MFC5411552.1"/>
    </source>
</evidence>
<evidence type="ECO:0000256" key="3">
    <source>
        <dbReference type="SAM" id="SignalP"/>
    </source>
</evidence>
<dbReference type="EMBL" id="JBHSMA010000007">
    <property type="protein sequence ID" value="MFC5411552.1"/>
    <property type="molecule type" value="Genomic_DNA"/>
</dbReference>
<proteinExistence type="predicted"/>
<dbReference type="GO" id="GO:0016787">
    <property type="term" value="F:hydrolase activity"/>
    <property type="evidence" value="ECO:0007669"/>
    <property type="project" value="UniProtKB-KW"/>
</dbReference>
<dbReference type="InterPro" id="IPR052176">
    <property type="entry name" value="Glycosyl_Hydrlase_43_Enz"/>
</dbReference>
<dbReference type="PANTHER" id="PTHR43772:SF2">
    <property type="entry name" value="PUTATIVE (AFU_ORTHOLOGUE AFUA_2G04480)-RELATED"/>
    <property type="match status" value="1"/>
</dbReference>
<name>A0ABW0IHC6_9BACT</name>
<comment type="caution">
    <text evidence="4">The sequence shown here is derived from an EMBL/GenBank/DDBJ whole genome shotgun (WGS) entry which is preliminary data.</text>
</comment>
<dbReference type="PANTHER" id="PTHR43772">
    <property type="entry name" value="ENDO-1,4-BETA-XYLANASE"/>
    <property type="match status" value="1"/>
</dbReference>
<organism evidence="4 5">
    <name type="scientific">Larkinella bovis</name>
    <dbReference type="NCBI Taxonomy" id="683041"/>
    <lineage>
        <taxon>Bacteria</taxon>
        <taxon>Pseudomonadati</taxon>
        <taxon>Bacteroidota</taxon>
        <taxon>Cytophagia</taxon>
        <taxon>Cytophagales</taxon>
        <taxon>Spirosomataceae</taxon>
        <taxon>Larkinella</taxon>
    </lineage>
</organism>
<dbReference type="SUPFAM" id="SSF75005">
    <property type="entry name" value="Arabinanase/levansucrase/invertase"/>
    <property type="match status" value="1"/>
</dbReference>
<keyword evidence="1" id="KW-0624">Polysaccharide degradation</keyword>
<dbReference type="RefSeq" id="WP_379848444.1">
    <property type="nucleotide sequence ID" value="NZ_JBHSMA010000007.1"/>
</dbReference>
<keyword evidence="4" id="KW-0378">Hydrolase</keyword>
<feature type="signal peptide" evidence="3">
    <location>
        <begin position="1"/>
        <end position="24"/>
    </location>
</feature>
<evidence type="ECO:0000256" key="2">
    <source>
        <dbReference type="ARBA" id="ARBA00023277"/>
    </source>
</evidence>
<accession>A0ABW0IHC6</accession>
<dbReference type="Gene3D" id="2.115.10.20">
    <property type="entry name" value="Glycosyl hydrolase domain, family 43"/>
    <property type="match status" value="1"/>
</dbReference>
<keyword evidence="1" id="KW-0858">Xylan degradation</keyword>
<feature type="chain" id="PRO_5047185904" evidence="3">
    <location>
        <begin position="25"/>
        <end position="366"/>
    </location>
</feature>
<gene>
    <name evidence="4" type="ORF">ACFPMF_19685</name>
</gene>
<keyword evidence="3" id="KW-0732">Signal</keyword>